<dbReference type="InterPro" id="IPR020449">
    <property type="entry name" value="Tscrpt_reg_AraC-type_HTH"/>
</dbReference>
<dbReference type="PRINTS" id="PR00032">
    <property type="entry name" value="HTHARAC"/>
</dbReference>
<dbReference type="PROSITE" id="PS01124">
    <property type="entry name" value="HTH_ARAC_FAMILY_2"/>
    <property type="match status" value="1"/>
</dbReference>
<dbReference type="InterPro" id="IPR029062">
    <property type="entry name" value="Class_I_gatase-like"/>
</dbReference>
<accession>A0A1H3GFK0</accession>
<keyword evidence="3" id="KW-0804">Transcription</keyword>
<protein>
    <submittedName>
        <fullName evidence="5">Transcriptional regulator, AraC family with amidase-like domain</fullName>
    </submittedName>
</protein>
<name>A0A1H3GFK0_9RHOB</name>
<dbReference type="SUPFAM" id="SSF46689">
    <property type="entry name" value="Homeodomain-like"/>
    <property type="match status" value="2"/>
</dbReference>
<dbReference type="Pfam" id="PF12833">
    <property type="entry name" value="HTH_18"/>
    <property type="match status" value="1"/>
</dbReference>
<dbReference type="Pfam" id="PF01965">
    <property type="entry name" value="DJ-1_PfpI"/>
    <property type="match status" value="1"/>
</dbReference>
<keyword evidence="1" id="KW-0805">Transcription regulation</keyword>
<gene>
    <name evidence="5" type="ORF">SAMN05444340_102322</name>
</gene>
<dbReference type="SUPFAM" id="SSF52317">
    <property type="entry name" value="Class I glutamine amidotransferase-like"/>
    <property type="match status" value="1"/>
</dbReference>
<organism evidence="5 6">
    <name type="scientific">Citreimonas salinaria</name>
    <dbReference type="NCBI Taxonomy" id="321339"/>
    <lineage>
        <taxon>Bacteria</taxon>
        <taxon>Pseudomonadati</taxon>
        <taxon>Pseudomonadota</taxon>
        <taxon>Alphaproteobacteria</taxon>
        <taxon>Rhodobacterales</taxon>
        <taxon>Roseobacteraceae</taxon>
        <taxon>Citreimonas</taxon>
    </lineage>
</organism>
<evidence type="ECO:0000259" key="4">
    <source>
        <dbReference type="PROSITE" id="PS01124"/>
    </source>
</evidence>
<dbReference type="GO" id="GO:0003700">
    <property type="term" value="F:DNA-binding transcription factor activity"/>
    <property type="evidence" value="ECO:0007669"/>
    <property type="project" value="InterPro"/>
</dbReference>
<feature type="domain" description="HTH araC/xylS-type" evidence="4">
    <location>
        <begin position="205"/>
        <end position="303"/>
    </location>
</feature>
<evidence type="ECO:0000313" key="5">
    <source>
        <dbReference type="EMBL" id="SDY02051.1"/>
    </source>
</evidence>
<dbReference type="PANTHER" id="PTHR43280">
    <property type="entry name" value="ARAC-FAMILY TRANSCRIPTIONAL REGULATOR"/>
    <property type="match status" value="1"/>
</dbReference>
<keyword evidence="2" id="KW-0238">DNA-binding</keyword>
<sequence length="313" mass="32532">MQIAMILCEGFPMLDHALTAALVRSVNRAAGDGALALSTTTVTAAPVTSREGIAVTPDDGADWTQADLLLVAGGREAARYLPMRLRDALRLGAQRGATLGGLGHGAHVLSALGYLDGHRAVLPPAPEPAGPFTHEDADFVHDGARLTCRGGLATGAALLDWLAGHTTPALAQAAARGLHARGLLVMPDGGASDAAATMPSDPAIGRMKAIMGAHISTPLSLTEIARRVGLSPKQLRTRCQRLEGASPARVYVALRLERARLLVERTARPVAEIASAAGFDSASSFTRSFREHFDVSPRDLRMGAGPCDAQPAA</sequence>
<dbReference type="InterPro" id="IPR009057">
    <property type="entry name" value="Homeodomain-like_sf"/>
</dbReference>
<keyword evidence="6" id="KW-1185">Reference proteome</keyword>
<dbReference type="InterPro" id="IPR002818">
    <property type="entry name" value="DJ-1/PfpI"/>
</dbReference>
<reference evidence="5 6" key="1">
    <citation type="submission" date="2016-10" db="EMBL/GenBank/DDBJ databases">
        <authorList>
            <person name="de Groot N.N."/>
        </authorList>
    </citation>
    <scope>NUCLEOTIDE SEQUENCE [LARGE SCALE GENOMIC DNA]</scope>
    <source>
        <strain evidence="5 6">DSM 26880</strain>
    </source>
</reference>
<evidence type="ECO:0000256" key="1">
    <source>
        <dbReference type="ARBA" id="ARBA00023015"/>
    </source>
</evidence>
<dbReference type="GO" id="GO:0043565">
    <property type="term" value="F:sequence-specific DNA binding"/>
    <property type="evidence" value="ECO:0007669"/>
    <property type="project" value="InterPro"/>
</dbReference>
<evidence type="ECO:0000256" key="3">
    <source>
        <dbReference type="ARBA" id="ARBA00023163"/>
    </source>
</evidence>
<evidence type="ECO:0000256" key="2">
    <source>
        <dbReference type="ARBA" id="ARBA00023125"/>
    </source>
</evidence>
<dbReference type="EMBL" id="FNPF01000002">
    <property type="protein sequence ID" value="SDY02051.1"/>
    <property type="molecule type" value="Genomic_DNA"/>
</dbReference>
<dbReference type="InterPro" id="IPR018060">
    <property type="entry name" value="HTH_AraC"/>
</dbReference>
<dbReference type="AlphaFoldDB" id="A0A1H3GFK0"/>
<dbReference type="SMART" id="SM00342">
    <property type="entry name" value="HTH_ARAC"/>
    <property type="match status" value="1"/>
</dbReference>
<dbReference type="PROSITE" id="PS00041">
    <property type="entry name" value="HTH_ARAC_FAMILY_1"/>
    <property type="match status" value="1"/>
</dbReference>
<dbReference type="Proteomes" id="UP000199286">
    <property type="component" value="Unassembled WGS sequence"/>
</dbReference>
<dbReference type="OrthoDB" id="9793400at2"/>
<proteinExistence type="predicted"/>
<dbReference type="Gene3D" id="3.40.50.880">
    <property type="match status" value="1"/>
</dbReference>
<dbReference type="STRING" id="321339.SAMN05444340_102322"/>
<dbReference type="RefSeq" id="WP_089879563.1">
    <property type="nucleotide sequence ID" value="NZ_FNPF01000002.1"/>
</dbReference>
<dbReference type="PANTHER" id="PTHR43280:SF11">
    <property type="entry name" value="RCS-SPECIFIC HTH-TYPE TRANSCRIPTIONAL ACTIVATOR RCLR"/>
    <property type="match status" value="1"/>
</dbReference>
<evidence type="ECO:0000313" key="6">
    <source>
        <dbReference type="Proteomes" id="UP000199286"/>
    </source>
</evidence>
<dbReference type="Gene3D" id="1.10.10.60">
    <property type="entry name" value="Homeodomain-like"/>
    <property type="match status" value="1"/>
</dbReference>
<dbReference type="InterPro" id="IPR018062">
    <property type="entry name" value="HTH_AraC-typ_CS"/>
</dbReference>